<dbReference type="InterPro" id="IPR001126">
    <property type="entry name" value="UmuC"/>
</dbReference>
<dbReference type="Gene3D" id="3.40.1170.60">
    <property type="match status" value="1"/>
</dbReference>
<keyword evidence="1" id="KW-0227">DNA damage</keyword>
<dbReference type="RefSeq" id="WP_244354446.1">
    <property type="nucleotide sequence ID" value="NZ_JAJNNZ010000001.1"/>
</dbReference>
<keyword evidence="4" id="KW-1185">Reference proteome</keyword>
<dbReference type="PANTHER" id="PTHR35369">
    <property type="entry name" value="BLR3025 PROTEIN-RELATED"/>
    <property type="match status" value="1"/>
</dbReference>
<accession>A0A9X2AX93</accession>
<dbReference type="Pfam" id="PF00817">
    <property type="entry name" value="IMS"/>
    <property type="match status" value="1"/>
</dbReference>
<comment type="caution">
    <text evidence="3">The sequence shown here is derived from an EMBL/GenBank/DDBJ whole genome shotgun (WGS) entry which is preliminary data.</text>
</comment>
<dbReference type="InterPro" id="IPR050356">
    <property type="entry name" value="SulA_CellDiv_inhibitor"/>
</dbReference>
<reference evidence="3" key="1">
    <citation type="submission" date="2021-11" db="EMBL/GenBank/DDBJ databases">
        <title>Vibrio ZSDE26 sp. nov. and Vibrio ZSDZ34 sp. nov., isolated from coastal seawater in Qingdao.</title>
        <authorList>
            <person name="Zhang P."/>
        </authorList>
    </citation>
    <scope>NUCLEOTIDE SEQUENCE</scope>
    <source>
        <strain evidence="3">ZSDZ34</strain>
    </source>
</reference>
<dbReference type="EMBL" id="JAJNNZ010000001">
    <property type="protein sequence ID" value="MCJ2375433.1"/>
    <property type="molecule type" value="Genomic_DNA"/>
</dbReference>
<organism evidence="3 4">
    <name type="scientific">Vibrio gelatinilyticus</name>
    <dbReference type="NCBI Taxonomy" id="2893468"/>
    <lineage>
        <taxon>Bacteria</taxon>
        <taxon>Pseudomonadati</taxon>
        <taxon>Pseudomonadota</taxon>
        <taxon>Gammaproteobacteria</taxon>
        <taxon>Vibrionales</taxon>
        <taxon>Vibrionaceae</taxon>
        <taxon>Vibrio</taxon>
    </lineage>
</organism>
<evidence type="ECO:0000313" key="3">
    <source>
        <dbReference type="EMBL" id="MCJ2375433.1"/>
    </source>
</evidence>
<proteinExistence type="predicted"/>
<dbReference type="SUPFAM" id="SSF56672">
    <property type="entry name" value="DNA/RNA polymerases"/>
    <property type="match status" value="1"/>
</dbReference>
<dbReference type="PANTHER" id="PTHR35369:SF2">
    <property type="entry name" value="BLR3025 PROTEIN"/>
    <property type="match status" value="1"/>
</dbReference>
<protein>
    <submittedName>
        <fullName evidence="3">DNA polymerase Y family protein</fullName>
    </submittedName>
</protein>
<name>A0A9X2AX93_9VIBR</name>
<gene>
    <name evidence="3" type="ORF">LNL84_01135</name>
</gene>
<evidence type="ECO:0000256" key="1">
    <source>
        <dbReference type="ARBA" id="ARBA00022763"/>
    </source>
</evidence>
<dbReference type="GO" id="GO:0006281">
    <property type="term" value="P:DNA repair"/>
    <property type="evidence" value="ECO:0007669"/>
    <property type="project" value="InterPro"/>
</dbReference>
<dbReference type="InterPro" id="IPR043502">
    <property type="entry name" value="DNA/RNA_pol_sf"/>
</dbReference>
<feature type="domain" description="UmuC" evidence="2">
    <location>
        <begin position="25"/>
        <end position="149"/>
    </location>
</feature>
<dbReference type="CDD" id="cd03468">
    <property type="entry name" value="PolY_like"/>
    <property type="match status" value="1"/>
</dbReference>
<evidence type="ECO:0000259" key="2">
    <source>
        <dbReference type="Pfam" id="PF00817"/>
    </source>
</evidence>
<sequence length="471" mass="53515">MLLWLYLDFPSLQLDRFFTNGEASSHPVIIVDGRRHTVVQANEMAQQHGITLNMGLGSAAALCPDLQVYPLDDAVTKQRLTDIAQWLYLLTSDITLDFPQGLIIKVSNMLSLYEGLENYWQSLSTHLATLKVNVRYATGLSPFAAKLLAKSQANLIEDDSYVLKQSILPYPLQETELSDKQIDALNRVGIRTIEDLLALPLADIAKRFDIDLVNYVGRLTGYFKHPVEYFIPPDQFQVYLELLFDIDNVQWLEKPLTRLFIQLEVFLKLRDRVAYELTLTIDQRDHESKSIRFTSAQGDYQAKTWQTLSALTLESVSLESAAYGLTLAVTRWGELQPNEQDFFQGITGQQSALELTSLLQAKLGTQAVMTVELTNDPRPEKATRLHTTPPATSDSITSTLPQKIRPSFLLPEPIPLTEKTTIVLGPERIVSGWWDGDAIQRDYFIVRTPQGQWLWVFKTQENQWFVHGHFS</sequence>
<dbReference type="AlphaFoldDB" id="A0A9X2AX93"/>
<evidence type="ECO:0000313" key="4">
    <source>
        <dbReference type="Proteomes" id="UP001139488"/>
    </source>
</evidence>
<dbReference type="Proteomes" id="UP001139488">
    <property type="component" value="Unassembled WGS sequence"/>
</dbReference>